<dbReference type="AlphaFoldDB" id="A0AA37N3M9"/>
<dbReference type="GO" id="GO:0006313">
    <property type="term" value="P:DNA transposition"/>
    <property type="evidence" value="ECO:0007669"/>
    <property type="project" value="InterPro"/>
</dbReference>
<reference evidence="2" key="1">
    <citation type="submission" date="2022-01" db="EMBL/GenBank/DDBJ databases">
        <title>Novel bile acid biosynthetic pathways are enriched in the microbiome of centenarians.</title>
        <authorList>
            <person name="Sato Y."/>
            <person name="Atarashi K."/>
            <person name="Plichta R.D."/>
            <person name="Arai Y."/>
            <person name="Sasajima S."/>
            <person name="Kearney M.S."/>
            <person name="Suda W."/>
            <person name="Takeshita K."/>
            <person name="Sasaki T."/>
            <person name="Okamoto S."/>
            <person name="Skelly N.A."/>
            <person name="Okamura Y."/>
            <person name="Vlamakis H."/>
            <person name="Li Y."/>
            <person name="Tanoue T."/>
            <person name="Takei H."/>
            <person name="Nittono H."/>
            <person name="Narushima S."/>
            <person name="Irie J."/>
            <person name="Itoh H."/>
            <person name="Moriya K."/>
            <person name="Sugiura Y."/>
            <person name="Suematsu M."/>
            <person name="Moritoki N."/>
            <person name="Shibata S."/>
            <person name="Littman R.D."/>
            <person name="Fischbach A.M."/>
            <person name="Uwamino Y."/>
            <person name="Inoue T."/>
            <person name="Honda A."/>
            <person name="Hattori M."/>
            <person name="Murai T."/>
            <person name="Xavier J.R."/>
            <person name="Hirose N."/>
            <person name="Honda K."/>
        </authorList>
    </citation>
    <scope>NUCLEOTIDE SEQUENCE</scope>
    <source>
        <strain evidence="2">CE91-St55</strain>
    </source>
</reference>
<dbReference type="PANTHER" id="PTHR33055">
    <property type="entry name" value="TRANSPOSASE FOR INSERTION SEQUENCE ELEMENT IS1111A"/>
    <property type="match status" value="1"/>
</dbReference>
<evidence type="ECO:0000259" key="1">
    <source>
        <dbReference type="Pfam" id="PF01548"/>
    </source>
</evidence>
<evidence type="ECO:0000313" key="2">
    <source>
        <dbReference type="EMBL" id="GKH00773.1"/>
    </source>
</evidence>
<dbReference type="InterPro" id="IPR047650">
    <property type="entry name" value="Transpos_IS110"/>
</dbReference>
<dbReference type="PANTHER" id="PTHR33055:SF13">
    <property type="entry name" value="TRANSPOSASE"/>
    <property type="match status" value="1"/>
</dbReference>
<evidence type="ECO:0000313" key="3">
    <source>
        <dbReference type="Proteomes" id="UP001055091"/>
    </source>
</evidence>
<dbReference type="Proteomes" id="UP001055091">
    <property type="component" value="Unassembled WGS sequence"/>
</dbReference>
<comment type="caution">
    <text evidence="2">The sequence shown here is derived from an EMBL/GenBank/DDBJ whole genome shotgun (WGS) entry which is preliminary data.</text>
</comment>
<dbReference type="Pfam" id="PF01548">
    <property type="entry name" value="DEDD_Tnp_IS110"/>
    <property type="match status" value="1"/>
</dbReference>
<accession>A0AA37N3M9</accession>
<dbReference type="GO" id="GO:0004803">
    <property type="term" value="F:transposase activity"/>
    <property type="evidence" value="ECO:0007669"/>
    <property type="project" value="InterPro"/>
</dbReference>
<organism evidence="2 3">
    <name type="scientific">Hungatella hathewayi</name>
    <dbReference type="NCBI Taxonomy" id="154046"/>
    <lineage>
        <taxon>Bacteria</taxon>
        <taxon>Bacillati</taxon>
        <taxon>Bacillota</taxon>
        <taxon>Clostridia</taxon>
        <taxon>Lachnospirales</taxon>
        <taxon>Lachnospiraceae</taxon>
        <taxon>Hungatella</taxon>
    </lineage>
</organism>
<name>A0AA37N3M9_9FIRM</name>
<gene>
    <name evidence="2" type="ORF">CE91St55_27540</name>
</gene>
<dbReference type="InterPro" id="IPR002525">
    <property type="entry name" value="Transp_IS110-like_N"/>
</dbReference>
<feature type="domain" description="Transposase IS110-like N-terminal" evidence="1">
    <location>
        <begin position="9"/>
        <end position="94"/>
    </location>
</feature>
<dbReference type="EMBL" id="BQNJ01000001">
    <property type="protein sequence ID" value="GKH00773.1"/>
    <property type="molecule type" value="Genomic_DNA"/>
</dbReference>
<dbReference type="GO" id="GO:0003677">
    <property type="term" value="F:DNA binding"/>
    <property type="evidence" value="ECO:0007669"/>
    <property type="project" value="InterPro"/>
</dbReference>
<protein>
    <recommendedName>
        <fullName evidence="1">Transposase IS110-like N-terminal domain-containing protein</fullName>
    </recommendedName>
</protein>
<sequence>MKVTYLTCCGVDVHKSFLVATIVKTTGGIEPSYQKKRFSTFNHSILEFKQWLLENECHNVCMESTGKYWVPAFNLLEDEINVTIANPKWVKAVKVTKMTPKILNGLGTDSVSDL</sequence>
<proteinExistence type="predicted"/>